<dbReference type="EMBL" id="JACIFP010000003">
    <property type="protein sequence ID" value="MBB4138095.1"/>
    <property type="molecule type" value="Genomic_DNA"/>
</dbReference>
<organism evidence="2 3">
    <name type="scientific">Gordonia humi</name>
    <dbReference type="NCBI Taxonomy" id="686429"/>
    <lineage>
        <taxon>Bacteria</taxon>
        <taxon>Bacillati</taxon>
        <taxon>Actinomycetota</taxon>
        <taxon>Actinomycetes</taxon>
        <taxon>Mycobacteriales</taxon>
        <taxon>Gordoniaceae</taxon>
        <taxon>Gordonia</taxon>
    </lineage>
</organism>
<comment type="caution">
    <text evidence="2">The sequence shown here is derived from an EMBL/GenBank/DDBJ whole genome shotgun (WGS) entry which is preliminary data.</text>
</comment>
<dbReference type="Gene3D" id="3.90.1530.10">
    <property type="entry name" value="Conserved hypothetical protein from pyrococcus furiosus pfu- 392566-001, ParB domain"/>
    <property type="match status" value="1"/>
</dbReference>
<dbReference type="Proteomes" id="UP000551501">
    <property type="component" value="Unassembled WGS sequence"/>
</dbReference>
<evidence type="ECO:0000313" key="3">
    <source>
        <dbReference type="Proteomes" id="UP000551501"/>
    </source>
</evidence>
<dbReference type="AlphaFoldDB" id="A0A840EYE1"/>
<dbReference type="InterPro" id="IPR003115">
    <property type="entry name" value="ParB_N"/>
</dbReference>
<sequence length="492" mass="54508">MTSIIETRTVDPTTVVIADNIREPPSLDTDFVDSVRDGVLVPVLAYLDTDGTVTVIDGQRRTLAAREANLATIPVYIMGRDDALTADEADIERISTQFITNEHRTELRRSERARAIEQLSLAGLSATKIRSKKADIDHTLTAVTSRNALDQLDTHPDLTLDQAAILAKWDHDSEAVDRLLDALEEDGEGGFAHTAQWLEDTTAQREAVAEVAAPLDDGIEWTSTDPWGRAPSLTRYVTEAGTPATLDDVPAAHRLAYIVVEEHNACYDTDGNEVGDTHVDATIEWRVRDATQIGLMYEHEWKRLHPDHNPGDDIDLDAEAARAAARAEAEAQDKRATMRRVKALNKKATTAREVRLAHITSWLTRKTLPKDHKTAIAQFIAETMWSRHTMFGTFRQDGDAEKITADMLGIDKKEQVPEILAAATADRAQLIGLAVVLGAYESTIAKDSWRETYSRRGRTAYLDFLDEVTGYTLTDIEKAMTGTLDPDTIDLD</sequence>
<dbReference type="RefSeq" id="WP_183373350.1">
    <property type="nucleotide sequence ID" value="NZ_BAABHL010000173.1"/>
</dbReference>
<dbReference type="SUPFAM" id="SSF110849">
    <property type="entry name" value="ParB/Sulfiredoxin"/>
    <property type="match status" value="1"/>
</dbReference>
<accession>A0A840EYE1</accession>
<reference evidence="2 3" key="1">
    <citation type="submission" date="2020-08" db="EMBL/GenBank/DDBJ databases">
        <title>Sequencing the genomes of 1000 actinobacteria strains.</title>
        <authorList>
            <person name="Klenk H.-P."/>
        </authorList>
    </citation>
    <scope>NUCLEOTIDE SEQUENCE [LARGE SCALE GENOMIC DNA]</scope>
    <source>
        <strain evidence="2 3">DSM 45298</strain>
    </source>
</reference>
<evidence type="ECO:0000313" key="2">
    <source>
        <dbReference type="EMBL" id="MBB4138095.1"/>
    </source>
</evidence>
<feature type="domain" description="ParB-like N-terminal" evidence="1">
    <location>
        <begin position="8"/>
        <end position="94"/>
    </location>
</feature>
<proteinExistence type="predicted"/>
<dbReference type="SMART" id="SM00470">
    <property type="entry name" value="ParB"/>
    <property type="match status" value="1"/>
</dbReference>
<evidence type="ECO:0000259" key="1">
    <source>
        <dbReference type="SMART" id="SM00470"/>
    </source>
</evidence>
<keyword evidence="3" id="KW-1185">Reference proteome</keyword>
<gene>
    <name evidence="2" type="ORF">BKA16_004720</name>
</gene>
<name>A0A840EYE1_9ACTN</name>
<dbReference type="InterPro" id="IPR036086">
    <property type="entry name" value="ParB/Sulfiredoxin_sf"/>
</dbReference>
<protein>
    <submittedName>
        <fullName evidence="2">ParB family chromosome partitioning protein</fullName>
    </submittedName>
</protein>